<dbReference type="PROSITE" id="PS01124">
    <property type="entry name" value="HTH_ARAC_FAMILY_2"/>
    <property type="match status" value="1"/>
</dbReference>
<keyword evidence="4" id="KW-0805">Transcription regulation</keyword>
<evidence type="ECO:0000256" key="4">
    <source>
        <dbReference type="ARBA" id="ARBA00023015"/>
    </source>
</evidence>
<accession>A0ABS6G2R6</accession>
<proteinExistence type="predicted"/>
<dbReference type="Proteomes" id="UP000779508">
    <property type="component" value="Unassembled WGS sequence"/>
</dbReference>
<feature type="domain" description="HTH araC/xylS-type" evidence="8">
    <location>
        <begin position="148"/>
        <end position="249"/>
    </location>
</feature>
<evidence type="ECO:0000256" key="7">
    <source>
        <dbReference type="PROSITE-ProRule" id="PRU00169"/>
    </source>
</evidence>
<dbReference type="PROSITE" id="PS00041">
    <property type="entry name" value="HTH_ARAC_FAMILY_1"/>
    <property type="match status" value="1"/>
</dbReference>
<name>A0ABS6G2R6_9FIRM</name>
<dbReference type="InterPro" id="IPR001789">
    <property type="entry name" value="Sig_transdc_resp-reg_receiver"/>
</dbReference>
<dbReference type="CDD" id="cd17536">
    <property type="entry name" value="REC_YesN-like"/>
    <property type="match status" value="1"/>
</dbReference>
<dbReference type="InterPro" id="IPR051552">
    <property type="entry name" value="HptR"/>
</dbReference>
<dbReference type="Pfam" id="PF12833">
    <property type="entry name" value="HTH_18"/>
    <property type="match status" value="1"/>
</dbReference>
<dbReference type="SMART" id="SM00342">
    <property type="entry name" value="HTH_ARAC"/>
    <property type="match status" value="1"/>
</dbReference>
<dbReference type="InterPro" id="IPR018060">
    <property type="entry name" value="HTH_AraC"/>
</dbReference>
<dbReference type="PANTHER" id="PTHR42713">
    <property type="entry name" value="HISTIDINE KINASE-RELATED"/>
    <property type="match status" value="1"/>
</dbReference>
<dbReference type="EMBL" id="JAHLQK010000002">
    <property type="protein sequence ID" value="MBU5675943.1"/>
    <property type="molecule type" value="Genomic_DNA"/>
</dbReference>
<evidence type="ECO:0000256" key="5">
    <source>
        <dbReference type="ARBA" id="ARBA00023125"/>
    </source>
</evidence>
<protein>
    <submittedName>
        <fullName evidence="10">Response regulator</fullName>
    </submittedName>
</protein>
<dbReference type="PANTHER" id="PTHR42713:SF3">
    <property type="entry name" value="TRANSCRIPTIONAL REGULATORY PROTEIN HPTR"/>
    <property type="match status" value="1"/>
</dbReference>
<dbReference type="Pfam" id="PF00072">
    <property type="entry name" value="Response_reg"/>
    <property type="match status" value="1"/>
</dbReference>
<reference evidence="10 11" key="1">
    <citation type="submission" date="2021-06" db="EMBL/GenBank/DDBJ databases">
        <authorList>
            <person name="Sun Q."/>
            <person name="Li D."/>
        </authorList>
    </citation>
    <scope>NUCLEOTIDE SEQUENCE [LARGE SCALE GENOMIC DNA]</scope>
    <source>
        <strain evidence="10 11">MSJ-5</strain>
    </source>
</reference>
<evidence type="ECO:0000313" key="11">
    <source>
        <dbReference type="Proteomes" id="UP000779508"/>
    </source>
</evidence>
<feature type="modified residue" description="4-aspartylphosphate" evidence="7">
    <location>
        <position position="55"/>
    </location>
</feature>
<dbReference type="SMART" id="SM00448">
    <property type="entry name" value="REC"/>
    <property type="match status" value="1"/>
</dbReference>
<evidence type="ECO:0000256" key="3">
    <source>
        <dbReference type="ARBA" id="ARBA00023012"/>
    </source>
</evidence>
<organism evidence="10 11">
    <name type="scientific">Alkaliphilus flagellatus</name>
    <dbReference type="NCBI Taxonomy" id="2841507"/>
    <lineage>
        <taxon>Bacteria</taxon>
        <taxon>Bacillati</taxon>
        <taxon>Bacillota</taxon>
        <taxon>Clostridia</taxon>
        <taxon>Peptostreptococcales</taxon>
        <taxon>Natronincolaceae</taxon>
        <taxon>Alkaliphilus</taxon>
    </lineage>
</organism>
<evidence type="ECO:0000256" key="1">
    <source>
        <dbReference type="ARBA" id="ARBA00022490"/>
    </source>
</evidence>
<keyword evidence="3" id="KW-0902">Two-component regulatory system</keyword>
<keyword evidence="11" id="KW-1185">Reference proteome</keyword>
<evidence type="ECO:0000256" key="2">
    <source>
        <dbReference type="ARBA" id="ARBA00022553"/>
    </source>
</evidence>
<comment type="caution">
    <text evidence="10">The sequence shown here is derived from an EMBL/GenBank/DDBJ whole genome shotgun (WGS) entry which is preliminary data.</text>
</comment>
<dbReference type="PROSITE" id="PS50110">
    <property type="entry name" value="RESPONSE_REGULATORY"/>
    <property type="match status" value="1"/>
</dbReference>
<evidence type="ECO:0000259" key="9">
    <source>
        <dbReference type="PROSITE" id="PS50110"/>
    </source>
</evidence>
<gene>
    <name evidence="10" type="ORF">KQI88_05905</name>
</gene>
<feature type="domain" description="Response regulatory" evidence="9">
    <location>
        <begin position="3"/>
        <end position="120"/>
    </location>
</feature>
<keyword evidence="1" id="KW-0963">Cytoplasm</keyword>
<evidence type="ECO:0000313" key="10">
    <source>
        <dbReference type="EMBL" id="MBU5675943.1"/>
    </source>
</evidence>
<keyword evidence="6" id="KW-0804">Transcription</keyword>
<evidence type="ECO:0000256" key="6">
    <source>
        <dbReference type="ARBA" id="ARBA00023163"/>
    </source>
</evidence>
<keyword evidence="5" id="KW-0238">DNA-binding</keyword>
<keyword evidence="2 7" id="KW-0597">Phosphoprotein</keyword>
<dbReference type="RefSeq" id="WP_216415432.1">
    <property type="nucleotide sequence ID" value="NZ_JAHLQK010000002.1"/>
</dbReference>
<sequence length="255" mass="29786">MWKVLIADDEPKIRKGLKRIIESFNLELEIVAEAEEGEMALDLAKEHRPHILLVDINMPFLDGLGFIEKVHDFLPYSIVIIITGYDEFRYAQRAIKLQVFDYLLKPINSEELKNIIIKGIVHLQNQPKNMENIDVINNNEEEYSPIVVLLKNYMDSHYMQEDLSLHEVADKFDISPSYLGKLMKHELGKTFIEYLTEIRIENAKKMLREENIGIKIHEVAQLVGYSSQHYFSRVFKKEVGVSPIEYKQNIKIEPL</sequence>
<dbReference type="InterPro" id="IPR018062">
    <property type="entry name" value="HTH_AraC-typ_CS"/>
</dbReference>
<evidence type="ECO:0000259" key="8">
    <source>
        <dbReference type="PROSITE" id="PS01124"/>
    </source>
</evidence>